<dbReference type="AlphaFoldDB" id="A0A1U8H1U6"/>
<dbReference type="GO" id="GO:0140663">
    <property type="term" value="F:ATP-dependent FeS chaperone activity"/>
    <property type="evidence" value="ECO:0007669"/>
    <property type="project" value="InterPro"/>
</dbReference>
<evidence type="ECO:0000256" key="2">
    <source>
        <dbReference type="ARBA" id="ARBA00004173"/>
    </source>
</evidence>
<dbReference type="STRING" id="4072.A0A1U8H1U6"/>
<keyword evidence="10" id="KW-0496">Mitochondrion</keyword>
<dbReference type="InterPro" id="IPR027417">
    <property type="entry name" value="P-loop_NTPase"/>
</dbReference>
<keyword evidence="3" id="KW-0004">4Fe-4S</keyword>
<dbReference type="PANTHER" id="PTHR42961:SF2">
    <property type="entry name" value="IRON-SULFUR PROTEIN NUBPL"/>
    <property type="match status" value="1"/>
</dbReference>
<dbReference type="GO" id="GO:0005759">
    <property type="term" value="C:mitochondrial matrix"/>
    <property type="evidence" value="ECO:0007669"/>
    <property type="project" value="EnsemblPlants"/>
</dbReference>
<keyword evidence="14" id="KW-1185">Reference proteome</keyword>
<keyword evidence="8" id="KW-0408">Iron</keyword>
<dbReference type="PROSITE" id="PS01215">
    <property type="entry name" value="MRP"/>
    <property type="match status" value="1"/>
</dbReference>
<dbReference type="SMR" id="A0A1U8H1U6"/>
<evidence type="ECO:0000256" key="12">
    <source>
        <dbReference type="ARBA" id="ARBA00081370"/>
    </source>
</evidence>
<dbReference type="InterPro" id="IPR033756">
    <property type="entry name" value="YlxH/NBP35"/>
</dbReference>
<dbReference type="GO" id="GO:0032981">
    <property type="term" value="P:mitochondrial respiratory chain complex I assembly"/>
    <property type="evidence" value="ECO:0000318"/>
    <property type="project" value="GO_Central"/>
</dbReference>
<dbReference type="Pfam" id="PF10609">
    <property type="entry name" value="ParA"/>
    <property type="match status" value="1"/>
</dbReference>
<evidence type="ECO:0000256" key="1">
    <source>
        <dbReference type="ARBA" id="ARBA00001966"/>
    </source>
</evidence>
<proteinExistence type="inferred from homology"/>
<dbReference type="GO" id="GO:0005739">
    <property type="term" value="C:mitochondrion"/>
    <property type="evidence" value="ECO:0000318"/>
    <property type="project" value="GO_Central"/>
</dbReference>
<dbReference type="InterPro" id="IPR000808">
    <property type="entry name" value="Mrp-like_CS"/>
</dbReference>
<keyword evidence="4" id="KW-0479">Metal-binding</keyword>
<evidence type="ECO:0000256" key="3">
    <source>
        <dbReference type="ARBA" id="ARBA00022485"/>
    </source>
</evidence>
<organism evidence="13 14">
    <name type="scientific">Capsicum annuum</name>
    <name type="common">Capsicum pepper</name>
    <dbReference type="NCBI Taxonomy" id="4072"/>
    <lineage>
        <taxon>Eukaryota</taxon>
        <taxon>Viridiplantae</taxon>
        <taxon>Streptophyta</taxon>
        <taxon>Embryophyta</taxon>
        <taxon>Tracheophyta</taxon>
        <taxon>Spermatophyta</taxon>
        <taxon>Magnoliopsida</taxon>
        <taxon>eudicotyledons</taxon>
        <taxon>Gunneridae</taxon>
        <taxon>Pentapetalae</taxon>
        <taxon>asterids</taxon>
        <taxon>lamiids</taxon>
        <taxon>Solanales</taxon>
        <taxon>Solanaceae</taxon>
        <taxon>Solanoideae</taxon>
        <taxon>Capsiceae</taxon>
        <taxon>Capsicum</taxon>
    </lineage>
</organism>
<evidence type="ECO:0000256" key="7">
    <source>
        <dbReference type="ARBA" id="ARBA00022946"/>
    </source>
</evidence>
<gene>
    <name evidence="13" type="ORF">T459_18485</name>
</gene>
<protein>
    <recommendedName>
        <fullName evidence="12">Nucleotide-binding protein-like</fullName>
    </recommendedName>
</protein>
<evidence type="ECO:0000256" key="6">
    <source>
        <dbReference type="ARBA" id="ARBA00022840"/>
    </source>
</evidence>
<dbReference type="Gramene" id="PHT80433">
    <property type="protein sequence ID" value="PHT80433"/>
    <property type="gene ID" value="T459_18485"/>
</dbReference>
<evidence type="ECO:0000256" key="4">
    <source>
        <dbReference type="ARBA" id="ARBA00022723"/>
    </source>
</evidence>
<accession>A0A1U8H1U6</accession>
<dbReference type="OrthoDB" id="1741334at2759"/>
<dbReference type="OMA" id="CNHESHI"/>
<evidence type="ECO:0000256" key="9">
    <source>
        <dbReference type="ARBA" id="ARBA00023014"/>
    </source>
</evidence>
<dbReference type="PANTHER" id="PTHR42961">
    <property type="entry name" value="IRON-SULFUR PROTEIN NUBPL"/>
    <property type="match status" value="1"/>
</dbReference>
<evidence type="ECO:0000256" key="11">
    <source>
        <dbReference type="ARBA" id="ARBA00024036"/>
    </source>
</evidence>
<dbReference type="Proteomes" id="UP000222542">
    <property type="component" value="Unassembled WGS sequence"/>
</dbReference>
<evidence type="ECO:0000313" key="13">
    <source>
        <dbReference type="EMBL" id="PHT80433.1"/>
    </source>
</evidence>
<keyword evidence="6" id="KW-0067">ATP-binding</keyword>
<evidence type="ECO:0000313" key="14">
    <source>
        <dbReference type="Proteomes" id="UP000222542"/>
    </source>
</evidence>
<dbReference type="Gene3D" id="3.40.50.300">
    <property type="entry name" value="P-loop containing nucleotide triphosphate hydrolases"/>
    <property type="match status" value="1"/>
</dbReference>
<dbReference type="HAMAP" id="MF_02040">
    <property type="entry name" value="Mrp_NBP35"/>
    <property type="match status" value="1"/>
</dbReference>
<comment type="cofactor">
    <cofactor evidence="1">
        <name>[4Fe-4S] cluster</name>
        <dbReference type="ChEBI" id="CHEBI:49883"/>
    </cofactor>
</comment>
<dbReference type="InterPro" id="IPR044304">
    <property type="entry name" value="NUBPL-like"/>
</dbReference>
<name>A0A1U8H1U6_CAPAN</name>
<keyword evidence="9" id="KW-0411">Iron-sulfur</keyword>
<evidence type="ECO:0000256" key="10">
    <source>
        <dbReference type="ARBA" id="ARBA00023128"/>
    </source>
</evidence>
<evidence type="ECO:0000256" key="8">
    <source>
        <dbReference type="ARBA" id="ARBA00023004"/>
    </source>
</evidence>
<reference evidence="13 14" key="1">
    <citation type="journal article" date="2014" name="Nat. Genet.">
        <title>Genome sequence of the hot pepper provides insights into the evolution of pungency in Capsicum species.</title>
        <authorList>
            <person name="Kim S."/>
            <person name="Park M."/>
            <person name="Yeom S.I."/>
            <person name="Kim Y.M."/>
            <person name="Lee J.M."/>
            <person name="Lee H.A."/>
            <person name="Seo E."/>
            <person name="Choi J."/>
            <person name="Cheong K."/>
            <person name="Kim K.T."/>
            <person name="Jung K."/>
            <person name="Lee G.W."/>
            <person name="Oh S.K."/>
            <person name="Bae C."/>
            <person name="Kim S.B."/>
            <person name="Lee H.Y."/>
            <person name="Kim S.Y."/>
            <person name="Kim M.S."/>
            <person name="Kang B.C."/>
            <person name="Jo Y.D."/>
            <person name="Yang H.B."/>
            <person name="Jeong H.J."/>
            <person name="Kang W.H."/>
            <person name="Kwon J.K."/>
            <person name="Shin C."/>
            <person name="Lim J.Y."/>
            <person name="Park J.H."/>
            <person name="Huh J.H."/>
            <person name="Kim J.S."/>
            <person name="Kim B.D."/>
            <person name="Cohen O."/>
            <person name="Paran I."/>
            <person name="Suh M.C."/>
            <person name="Lee S.B."/>
            <person name="Kim Y.K."/>
            <person name="Shin Y."/>
            <person name="Noh S.J."/>
            <person name="Park J."/>
            <person name="Seo Y.S."/>
            <person name="Kwon S.Y."/>
            <person name="Kim H.A."/>
            <person name="Park J.M."/>
            <person name="Kim H.J."/>
            <person name="Choi S.B."/>
            <person name="Bosland P.W."/>
            <person name="Reeves G."/>
            <person name="Jo S.H."/>
            <person name="Lee B.W."/>
            <person name="Cho H.T."/>
            <person name="Choi H.S."/>
            <person name="Lee M.S."/>
            <person name="Yu Y."/>
            <person name="Do Choi Y."/>
            <person name="Park B.S."/>
            <person name="van Deynze A."/>
            <person name="Ashrafi H."/>
            <person name="Hill T."/>
            <person name="Kim W.T."/>
            <person name="Pai H.S."/>
            <person name="Ahn H.K."/>
            <person name="Yeam I."/>
            <person name="Giovannoni J.J."/>
            <person name="Rose J.K."/>
            <person name="Sorensen I."/>
            <person name="Lee S.J."/>
            <person name="Kim R.W."/>
            <person name="Choi I.Y."/>
            <person name="Choi B.S."/>
            <person name="Lim J.S."/>
            <person name="Lee Y.H."/>
            <person name="Choi D."/>
        </authorList>
    </citation>
    <scope>NUCLEOTIDE SEQUENCE [LARGE SCALE GENOMIC DNA]</scope>
    <source>
        <strain evidence="14">cv. CM334</strain>
    </source>
</reference>
<dbReference type="GO" id="GO:0051539">
    <property type="term" value="F:4 iron, 4 sulfur cluster binding"/>
    <property type="evidence" value="ECO:0000318"/>
    <property type="project" value="GO_Central"/>
</dbReference>
<sequence>MKRFLKKSIVGGVRGFSMQNARNTNTQSLKIEGIKDIIAIASGKGGVGKSTTAVNLAVSLAKRCQLKVGLLDADIYGPSIPLMMRLQGKPELSNDRKMIPIESYGVKCISIGSLVDQKEAIVWRGPMVMKALEQLTRGVDWGILDVLVIDMPPGTGDTQISISQRLQLSGGLIVSTPQDVALLDARRGVKMFSKVNVPILGILENMSYFKCPKCNESSYIFGQGGARKTAEEMGMKFLGEIPLEVEIRSGSDEGVPIVMSKPDSAISQVYGDVAEKVVTRLEEANKEQHFRPDISL</sequence>
<dbReference type="SUPFAM" id="SSF52540">
    <property type="entry name" value="P-loop containing nucleoside triphosphate hydrolases"/>
    <property type="match status" value="1"/>
</dbReference>
<dbReference type="GO" id="GO:0032543">
    <property type="term" value="P:mitochondrial translation"/>
    <property type="evidence" value="ECO:0007669"/>
    <property type="project" value="EnsemblPlants"/>
</dbReference>
<reference evidence="13 14" key="2">
    <citation type="journal article" date="2017" name="Genome Biol.">
        <title>New reference genome sequences of hot pepper reveal the massive evolution of plant disease-resistance genes by retroduplication.</title>
        <authorList>
            <person name="Kim S."/>
            <person name="Park J."/>
            <person name="Yeom S.I."/>
            <person name="Kim Y.M."/>
            <person name="Seo E."/>
            <person name="Kim K.T."/>
            <person name="Kim M.S."/>
            <person name="Lee J.M."/>
            <person name="Cheong K."/>
            <person name="Shin H.S."/>
            <person name="Kim S.B."/>
            <person name="Han K."/>
            <person name="Lee J."/>
            <person name="Park M."/>
            <person name="Lee H.A."/>
            <person name="Lee H.Y."/>
            <person name="Lee Y."/>
            <person name="Oh S."/>
            <person name="Lee J.H."/>
            <person name="Choi E."/>
            <person name="Choi E."/>
            <person name="Lee S.E."/>
            <person name="Jeon J."/>
            <person name="Kim H."/>
            <person name="Choi G."/>
            <person name="Song H."/>
            <person name="Lee J."/>
            <person name="Lee S.C."/>
            <person name="Kwon J.K."/>
            <person name="Lee H.Y."/>
            <person name="Koo N."/>
            <person name="Hong Y."/>
            <person name="Kim R.W."/>
            <person name="Kang W.H."/>
            <person name="Huh J.H."/>
            <person name="Kang B.C."/>
            <person name="Yang T.J."/>
            <person name="Lee Y.H."/>
            <person name="Bennetzen J.L."/>
            <person name="Choi D."/>
        </authorList>
    </citation>
    <scope>NUCLEOTIDE SEQUENCE [LARGE SCALE GENOMIC DNA]</scope>
    <source>
        <strain evidence="14">cv. CM334</strain>
    </source>
</reference>
<dbReference type="EMBL" id="AYRZ02000006">
    <property type="protein sequence ID" value="PHT80433.1"/>
    <property type="molecule type" value="Genomic_DNA"/>
</dbReference>
<comment type="similarity">
    <text evidence="11">Belongs to the Mrp/NBP35 ATP-binding proteins family.</text>
</comment>
<comment type="subcellular location">
    <subcellularLocation>
        <location evidence="2">Mitochondrion</location>
    </subcellularLocation>
</comment>
<dbReference type="GO" id="GO:0046872">
    <property type="term" value="F:metal ion binding"/>
    <property type="evidence" value="ECO:0007669"/>
    <property type="project" value="UniProtKB-KW"/>
</dbReference>
<keyword evidence="5" id="KW-0547">Nucleotide-binding</keyword>
<dbReference type="InterPro" id="IPR019591">
    <property type="entry name" value="Mrp/NBP35_ATP-bd"/>
</dbReference>
<dbReference type="FunFam" id="3.40.50.300:FF:000709">
    <property type="entry name" value="Iron-sulfur protein NUBPL isoform X1"/>
    <property type="match status" value="1"/>
</dbReference>
<keyword evidence="7" id="KW-0809">Transit peptide</keyword>
<evidence type="ECO:0000256" key="5">
    <source>
        <dbReference type="ARBA" id="ARBA00022741"/>
    </source>
</evidence>
<dbReference type="GO" id="GO:0016226">
    <property type="term" value="P:iron-sulfur cluster assembly"/>
    <property type="evidence" value="ECO:0000318"/>
    <property type="project" value="GO_Central"/>
</dbReference>
<dbReference type="GO" id="GO:0005524">
    <property type="term" value="F:ATP binding"/>
    <property type="evidence" value="ECO:0007669"/>
    <property type="project" value="UniProtKB-KW"/>
</dbReference>
<comment type="caution">
    <text evidence="13">The sequence shown here is derived from an EMBL/GenBank/DDBJ whole genome shotgun (WGS) entry which is preliminary data.</text>
</comment>
<dbReference type="CDD" id="cd02037">
    <property type="entry name" value="Mrp_NBP35"/>
    <property type="match status" value="1"/>
</dbReference>